<dbReference type="AlphaFoldDB" id="A0A5A7S6C8"/>
<keyword evidence="4" id="KW-1185">Reference proteome</keyword>
<name>A0A5A7S6C8_9NOCA</name>
<organism evidence="3 4">
    <name type="scientific">Antrihabitans cavernicola</name>
    <dbReference type="NCBI Taxonomy" id="2495913"/>
    <lineage>
        <taxon>Bacteria</taxon>
        <taxon>Bacillati</taxon>
        <taxon>Actinomycetota</taxon>
        <taxon>Actinomycetes</taxon>
        <taxon>Mycobacteriales</taxon>
        <taxon>Nocardiaceae</taxon>
        <taxon>Antrihabitans</taxon>
    </lineage>
</organism>
<dbReference type="GO" id="GO:0009098">
    <property type="term" value="P:L-leucine biosynthetic process"/>
    <property type="evidence" value="ECO:0007669"/>
    <property type="project" value="InterPro"/>
</dbReference>
<dbReference type="SUPFAM" id="SSF110921">
    <property type="entry name" value="2-isopropylmalate synthase LeuA, allosteric (dimerisation) domain"/>
    <property type="match status" value="1"/>
</dbReference>
<dbReference type="RefSeq" id="WP_149431950.1">
    <property type="nucleotide sequence ID" value="NZ_VLNY01000010.1"/>
</dbReference>
<accession>A0A5A7S6C8</accession>
<proteinExistence type="predicted"/>
<dbReference type="GO" id="GO:0003852">
    <property type="term" value="F:2-isopropylmalate synthase activity"/>
    <property type="evidence" value="ECO:0007669"/>
    <property type="project" value="InterPro"/>
</dbReference>
<evidence type="ECO:0000313" key="4">
    <source>
        <dbReference type="Proteomes" id="UP000322244"/>
    </source>
</evidence>
<protein>
    <submittedName>
        <fullName evidence="3">2-isopropylmalate synthase</fullName>
    </submittedName>
</protein>
<evidence type="ECO:0000256" key="1">
    <source>
        <dbReference type="ARBA" id="ARBA00022679"/>
    </source>
</evidence>
<dbReference type="Gene3D" id="3.30.160.270">
    <property type="match status" value="1"/>
</dbReference>
<comment type="caution">
    <text evidence="3">The sequence shown here is derived from an EMBL/GenBank/DDBJ whole genome shotgun (WGS) entry which is preliminary data.</text>
</comment>
<dbReference type="EMBL" id="VLNY01000010">
    <property type="protein sequence ID" value="KAA0021446.1"/>
    <property type="molecule type" value="Genomic_DNA"/>
</dbReference>
<dbReference type="OrthoDB" id="4773719at2"/>
<feature type="domain" description="2-isopropylmalate synthase LeuA allosteric (dimerisation)" evidence="2">
    <location>
        <begin position="40"/>
        <end position="161"/>
    </location>
</feature>
<gene>
    <name evidence="3" type="ORF">FOY51_19630</name>
</gene>
<keyword evidence="1" id="KW-0808">Transferase</keyword>
<dbReference type="InterPro" id="IPR013709">
    <property type="entry name" value="2-isopropylmalate_synth_dimer"/>
</dbReference>
<dbReference type="InterPro" id="IPR036230">
    <property type="entry name" value="LeuA_allosteric_dom_sf"/>
</dbReference>
<dbReference type="SMART" id="SM00917">
    <property type="entry name" value="LeuA_dimer"/>
    <property type="match status" value="1"/>
</dbReference>
<evidence type="ECO:0000313" key="3">
    <source>
        <dbReference type="EMBL" id="KAA0021446.1"/>
    </source>
</evidence>
<dbReference type="Proteomes" id="UP000322244">
    <property type="component" value="Unassembled WGS sequence"/>
</dbReference>
<sequence>MNTIRHSSDHPYAASCGNRDPFAHRFGVSLPRDLARAGGGMTWTDFVEAYAPTAGPVRLSSWTEMRRTAGLPEFEATLGIDDRISSTRIEAAGPIAALTAILYDAGYGVEILSFHQRAVAVGLATFVLCERAGRCQWAFAIHSDHTESALRAIIAGANMLGNSTIRRSEQV</sequence>
<reference evidence="3 4" key="1">
    <citation type="submission" date="2019-07" db="EMBL/GenBank/DDBJ databases">
        <title>Rhodococcus cavernicolus sp. nov., isolated from a cave.</title>
        <authorList>
            <person name="Lee S.D."/>
        </authorList>
    </citation>
    <scope>NUCLEOTIDE SEQUENCE [LARGE SCALE GENOMIC DNA]</scope>
    <source>
        <strain evidence="3 4">C1-24</strain>
    </source>
</reference>
<evidence type="ECO:0000259" key="2">
    <source>
        <dbReference type="SMART" id="SM00917"/>
    </source>
</evidence>